<evidence type="ECO:0000313" key="1">
    <source>
        <dbReference type="EMBL" id="KAJ8785059.1"/>
    </source>
</evidence>
<dbReference type="AlphaFoldDB" id="A0AB34H2Y5"/>
<organism evidence="1 2">
    <name type="scientific">Eschrichtius robustus</name>
    <name type="common">California gray whale</name>
    <name type="synonym">Eschrichtius gibbosus</name>
    <dbReference type="NCBI Taxonomy" id="9764"/>
    <lineage>
        <taxon>Eukaryota</taxon>
        <taxon>Metazoa</taxon>
        <taxon>Chordata</taxon>
        <taxon>Craniata</taxon>
        <taxon>Vertebrata</taxon>
        <taxon>Euteleostomi</taxon>
        <taxon>Mammalia</taxon>
        <taxon>Eutheria</taxon>
        <taxon>Laurasiatheria</taxon>
        <taxon>Artiodactyla</taxon>
        <taxon>Whippomorpha</taxon>
        <taxon>Cetacea</taxon>
        <taxon>Mysticeti</taxon>
        <taxon>Eschrichtiidae</taxon>
        <taxon>Eschrichtius</taxon>
    </lineage>
</organism>
<dbReference type="EMBL" id="JAIQCJ010002027">
    <property type="protein sequence ID" value="KAJ8785059.1"/>
    <property type="molecule type" value="Genomic_DNA"/>
</dbReference>
<evidence type="ECO:0000313" key="2">
    <source>
        <dbReference type="Proteomes" id="UP001159641"/>
    </source>
</evidence>
<sequence>MEHVTFTRRLQRHRLMATPSELPFSWVSLLVKGLMAQEAVMETRGVADVCLLWLLWCQSQHGRNKFSLRPSPM</sequence>
<accession>A0AB34H2Y5</accession>
<keyword evidence="2" id="KW-1185">Reference proteome</keyword>
<reference evidence="1 2" key="1">
    <citation type="submission" date="2022-11" db="EMBL/GenBank/DDBJ databases">
        <title>Whole genome sequence of Eschrichtius robustus ER-17-0199.</title>
        <authorList>
            <person name="Bruniche-Olsen A."/>
            <person name="Black A.N."/>
            <person name="Fields C.J."/>
            <person name="Walden K."/>
            <person name="Dewoody J.A."/>
        </authorList>
    </citation>
    <scope>NUCLEOTIDE SEQUENCE [LARGE SCALE GENOMIC DNA]</scope>
    <source>
        <strain evidence="1">ER-17-0199</strain>
        <tissue evidence="1">Blubber</tissue>
    </source>
</reference>
<dbReference type="Proteomes" id="UP001159641">
    <property type="component" value="Unassembled WGS sequence"/>
</dbReference>
<comment type="caution">
    <text evidence="1">The sequence shown here is derived from an EMBL/GenBank/DDBJ whole genome shotgun (WGS) entry which is preliminary data.</text>
</comment>
<proteinExistence type="predicted"/>
<name>A0AB34H2Y5_ESCRO</name>
<protein>
    <submittedName>
        <fullName evidence="1">Uncharacterized protein</fullName>
    </submittedName>
</protein>
<gene>
    <name evidence="1" type="ORF">J1605_007615</name>
</gene>